<dbReference type="InterPro" id="IPR046346">
    <property type="entry name" value="Aminoacid_DH-like_N_sf"/>
</dbReference>
<comment type="subunit">
    <text evidence="2">Homohexamer.</text>
</comment>
<dbReference type="Pfam" id="PF02812">
    <property type="entry name" value="ELFV_dehydrog_N"/>
    <property type="match status" value="1"/>
</dbReference>
<evidence type="ECO:0000313" key="9">
    <source>
        <dbReference type="Proteomes" id="UP000643810"/>
    </source>
</evidence>
<evidence type="ECO:0000256" key="3">
    <source>
        <dbReference type="ARBA" id="ARBA00012896"/>
    </source>
</evidence>
<dbReference type="PROSITE" id="PS00074">
    <property type="entry name" value="GLFV_DEHYDROGENASE"/>
    <property type="match status" value="1"/>
</dbReference>
<dbReference type="InterPro" id="IPR006095">
    <property type="entry name" value="Glu/Leu/Phe/Val/Trp_DH"/>
</dbReference>
<protein>
    <recommendedName>
        <fullName evidence="3 5">Glutamate dehydrogenase</fullName>
    </recommendedName>
</protein>
<dbReference type="InterPro" id="IPR050724">
    <property type="entry name" value="Glu_Leu_Phe_Val_DH"/>
</dbReference>
<comment type="similarity">
    <text evidence="1 5 6">Belongs to the Glu/Leu/Phe/Val dehydrogenases family.</text>
</comment>
<dbReference type="Gene3D" id="3.40.50.10860">
    <property type="entry name" value="Leucine Dehydrogenase, chain A, domain 1"/>
    <property type="match status" value="1"/>
</dbReference>
<evidence type="ECO:0000256" key="2">
    <source>
        <dbReference type="ARBA" id="ARBA00011643"/>
    </source>
</evidence>
<proteinExistence type="inferred from homology"/>
<keyword evidence="9" id="KW-1185">Reference proteome</keyword>
<comment type="caution">
    <text evidence="8">The sequence shown here is derived from an EMBL/GenBank/DDBJ whole genome shotgun (WGS) entry which is preliminary data.</text>
</comment>
<evidence type="ECO:0000256" key="6">
    <source>
        <dbReference type="RuleBase" id="RU004417"/>
    </source>
</evidence>
<evidence type="ECO:0000256" key="4">
    <source>
        <dbReference type="ARBA" id="ARBA00023002"/>
    </source>
</evidence>
<dbReference type="NCBIfam" id="NF006929">
    <property type="entry name" value="PRK09414.1"/>
    <property type="match status" value="1"/>
</dbReference>
<dbReference type="Proteomes" id="UP000643810">
    <property type="component" value="Unassembled WGS sequence"/>
</dbReference>
<keyword evidence="4 5" id="KW-0560">Oxidoreductase</keyword>
<dbReference type="EMBL" id="JACOPG010000004">
    <property type="protein sequence ID" value="MBC5687169.1"/>
    <property type="molecule type" value="Genomic_DNA"/>
</dbReference>
<dbReference type="Gene3D" id="3.40.50.720">
    <property type="entry name" value="NAD(P)-binding Rossmann-like Domain"/>
    <property type="match status" value="1"/>
</dbReference>
<dbReference type="PANTHER" id="PTHR43571:SF1">
    <property type="entry name" value="NADP-SPECIFIC GLUTAMATE DEHYDROGENASE 1-RELATED"/>
    <property type="match status" value="1"/>
</dbReference>
<dbReference type="InterPro" id="IPR036291">
    <property type="entry name" value="NAD(P)-bd_dom_sf"/>
</dbReference>
<evidence type="ECO:0000259" key="7">
    <source>
        <dbReference type="SMART" id="SM00839"/>
    </source>
</evidence>
<dbReference type="InterPro" id="IPR014362">
    <property type="entry name" value="Glu_DH"/>
</dbReference>
<dbReference type="InterPro" id="IPR033922">
    <property type="entry name" value="NAD_bind_Glu_DH"/>
</dbReference>
<dbReference type="InterPro" id="IPR033524">
    <property type="entry name" value="Glu/Leu/Phe/Val_DH_AS"/>
</dbReference>
<dbReference type="PANTHER" id="PTHR43571">
    <property type="entry name" value="NADP-SPECIFIC GLUTAMATE DEHYDROGENASE 1-RELATED"/>
    <property type="match status" value="1"/>
</dbReference>
<name>A0ABR7GIR0_9FIRM</name>
<dbReference type="InterPro" id="IPR006097">
    <property type="entry name" value="Glu/Leu/Phe/Val/Trp_DH_dimer"/>
</dbReference>
<dbReference type="SMART" id="SM00839">
    <property type="entry name" value="ELFV_dehydrog"/>
    <property type="match status" value="1"/>
</dbReference>
<dbReference type="CDD" id="cd05313">
    <property type="entry name" value="NAD_bind_2_Glu_DH"/>
    <property type="match status" value="1"/>
</dbReference>
<accession>A0ABR7GIR0</accession>
<dbReference type="RefSeq" id="WP_118535885.1">
    <property type="nucleotide sequence ID" value="NZ_JACOPG010000004.1"/>
</dbReference>
<evidence type="ECO:0000313" key="8">
    <source>
        <dbReference type="EMBL" id="MBC5687169.1"/>
    </source>
</evidence>
<dbReference type="PIRSF" id="PIRSF000185">
    <property type="entry name" value="Glu_DH"/>
    <property type="match status" value="1"/>
</dbReference>
<sequence length="453" mass="49188">MKFESSYLQRVYDGLESRNAEQKEFLQAVAEVLESLEPVVAANPELERWGIIERIVEPERIIQFRVSWVDDNGKVQVNRGYRVQFNSAIGPYKGGLRLHPSVNLSVIKFLGFEQIFKNSLTTLPIGGGKGGSDFDPKGKSDMEIMRFCQAFMTELEKHIGADTDVPAGDIGVGGREIGFMYGQYKRLRNEFTGVLTGKGLTYGGSLARTEATGYGLCYYTQEALKSLRNTDFNGKTVAVSGAGNVAIYAIQKAYQLGGKPVTCSDSTGWIYDPEGIDVDLLKEVKEVKRARLTEYAAARPSAEYHEKKNGEHGVWSVKCDIALPCATQNELDENDAKMLIDNGVLAVCEGANMPSTPAAIEALKKAGVLFGPAKAANAGGVATSALEMSQNSERLHWTFEEVDEKLQHIMTGIVHNSLDAAAKYGLDGDLVAGANIAGFEKVADAMIAQGVAY</sequence>
<dbReference type="SUPFAM" id="SSF53223">
    <property type="entry name" value="Aminoacid dehydrogenase-like, N-terminal domain"/>
    <property type="match status" value="1"/>
</dbReference>
<dbReference type="InterPro" id="IPR006096">
    <property type="entry name" value="Glu/Leu/Phe/Val/Trp_DH_C"/>
</dbReference>
<feature type="domain" description="Glutamate/phenylalanine/leucine/valine/L-tryptophan dehydrogenase C-terminal" evidence="7">
    <location>
        <begin position="205"/>
        <end position="450"/>
    </location>
</feature>
<dbReference type="PRINTS" id="PR00082">
    <property type="entry name" value="GLFDHDRGNASE"/>
</dbReference>
<dbReference type="Pfam" id="PF00208">
    <property type="entry name" value="ELFV_dehydrog"/>
    <property type="match status" value="1"/>
</dbReference>
<evidence type="ECO:0000256" key="1">
    <source>
        <dbReference type="ARBA" id="ARBA00006382"/>
    </source>
</evidence>
<dbReference type="Gene3D" id="1.10.285.10">
    <property type="entry name" value="Glutamate Dehydrogenase, chain A, domain 3"/>
    <property type="match status" value="2"/>
</dbReference>
<gene>
    <name evidence="8" type="primary">gdhA</name>
    <name evidence="8" type="ORF">H8R94_11245</name>
</gene>
<dbReference type="SUPFAM" id="SSF51735">
    <property type="entry name" value="NAD(P)-binding Rossmann-fold domains"/>
    <property type="match status" value="1"/>
</dbReference>
<dbReference type="GO" id="GO:0004354">
    <property type="term" value="F:glutamate dehydrogenase (NADP+) activity"/>
    <property type="evidence" value="ECO:0007669"/>
    <property type="project" value="UniProtKB-EC"/>
</dbReference>
<evidence type="ECO:0000256" key="5">
    <source>
        <dbReference type="PIRNR" id="PIRNR000185"/>
    </source>
</evidence>
<reference evidence="8 9" key="1">
    <citation type="submission" date="2020-08" db="EMBL/GenBank/DDBJ databases">
        <title>Genome public.</title>
        <authorList>
            <person name="Liu C."/>
            <person name="Sun Q."/>
        </authorList>
    </citation>
    <scope>NUCLEOTIDE SEQUENCE [LARGE SCALE GENOMIC DNA]</scope>
    <source>
        <strain evidence="8 9">NSJ-9</strain>
    </source>
</reference>
<organism evidence="8 9">
    <name type="scientific">Roseburia lenta</name>
    <dbReference type="NCBI Taxonomy" id="2763061"/>
    <lineage>
        <taxon>Bacteria</taxon>
        <taxon>Bacillati</taxon>
        <taxon>Bacillota</taxon>
        <taxon>Clostridia</taxon>
        <taxon>Lachnospirales</taxon>
        <taxon>Lachnospiraceae</taxon>
        <taxon>Roseburia</taxon>
    </lineage>
</organism>